<protein>
    <recommendedName>
        <fullName evidence="4">Anaphase-promoting complex subunit 13</fullName>
    </recommendedName>
    <alternativeName>
        <fullName evidence="10">Cyclosome subunit 13</fullName>
    </alternativeName>
</protein>
<dbReference type="PANTHER" id="PTHR28672">
    <property type="entry name" value="ANAPHASE-PROMOTING COMPLEX SUBUNIT 13"/>
    <property type="match status" value="1"/>
</dbReference>
<evidence type="ECO:0000256" key="6">
    <source>
        <dbReference type="ARBA" id="ARBA00022776"/>
    </source>
</evidence>
<evidence type="ECO:0000256" key="4">
    <source>
        <dbReference type="ARBA" id="ARBA00013935"/>
    </source>
</evidence>
<dbReference type="EMBL" id="JAHWGI010001149">
    <property type="protein sequence ID" value="KAK3923701.1"/>
    <property type="molecule type" value="Genomic_DNA"/>
</dbReference>
<organism evidence="13 14">
    <name type="scientific">Frankliniella fusca</name>
    <dbReference type="NCBI Taxonomy" id="407009"/>
    <lineage>
        <taxon>Eukaryota</taxon>
        <taxon>Metazoa</taxon>
        <taxon>Ecdysozoa</taxon>
        <taxon>Arthropoda</taxon>
        <taxon>Hexapoda</taxon>
        <taxon>Insecta</taxon>
        <taxon>Pterygota</taxon>
        <taxon>Neoptera</taxon>
        <taxon>Paraneoptera</taxon>
        <taxon>Thysanoptera</taxon>
        <taxon>Terebrantia</taxon>
        <taxon>Thripoidea</taxon>
        <taxon>Thripidae</taxon>
        <taxon>Frankliniella</taxon>
    </lineage>
</organism>
<dbReference type="AlphaFoldDB" id="A0AAE1HN42"/>
<comment type="subcellular location">
    <subcellularLocation>
        <location evidence="1">Nucleus</location>
    </subcellularLocation>
</comment>
<gene>
    <name evidence="13" type="ORF">KUF71_002110</name>
</gene>
<comment type="pathway">
    <text evidence="2">Protein modification; protein ubiquitination.</text>
</comment>
<evidence type="ECO:0000256" key="5">
    <source>
        <dbReference type="ARBA" id="ARBA00022618"/>
    </source>
</evidence>
<evidence type="ECO:0000313" key="13">
    <source>
        <dbReference type="EMBL" id="KAK3923701.1"/>
    </source>
</evidence>
<dbReference type="InterPro" id="IPR008401">
    <property type="entry name" value="Apc13"/>
</dbReference>
<feature type="signal peptide" evidence="12">
    <location>
        <begin position="1"/>
        <end position="15"/>
    </location>
</feature>
<dbReference type="GO" id="GO:0051301">
    <property type="term" value="P:cell division"/>
    <property type="evidence" value="ECO:0007669"/>
    <property type="project" value="UniProtKB-KW"/>
</dbReference>
<dbReference type="PANTHER" id="PTHR28672:SF1">
    <property type="entry name" value="ANAPHASE-PROMOTING COMPLEX SUBUNIT 13"/>
    <property type="match status" value="1"/>
</dbReference>
<keyword evidence="12" id="KW-0732">Signal</keyword>
<evidence type="ECO:0000256" key="1">
    <source>
        <dbReference type="ARBA" id="ARBA00004123"/>
    </source>
</evidence>
<evidence type="ECO:0000256" key="9">
    <source>
        <dbReference type="ARBA" id="ARBA00023306"/>
    </source>
</evidence>
<dbReference type="GO" id="GO:0005680">
    <property type="term" value="C:anaphase-promoting complex"/>
    <property type="evidence" value="ECO:0007669"/>
    <property type="project" value="InterPro"/>
</dbReference>
<accession>A0AAE1HN42</accession>
<evidence type="ECO:0000256" key="7">
    <source>
        <dbReference type="ARBA" id="ARBA00022786"/>
    </source>
</evidence>
<name>A0AAE1HN42_9NEOP</name>
<keyword evidence="5" id="KW-0132">Cell division</keyword>
<sequence length="114" mass="12681">MMFGLVRFTAAGILGRELCLMAHLQATDSQAVVHGDLRSGLDSQVLVGHLSEVVDTAWKEDKLPQEDIAVPLAELPDPDADNGDWQMTLKKQEERWTDLSLDTLRDQQTQPPQS</sequence>
<comment type="similarity">
    <text evidence="3">Belongs to the APC13 family.</text>
</comment>
<proteinExistence type="inferred from homology"/>
<reference evidence="13" key="1">
    <citation type="submission" date="2021-07" db="EMBL/GenBank/DDBJ databases">
        <authorList>
            <person name="Catto M.A."/>
            <person name="Jacobson A."/>
            <person name="Kennedy G."/>
            <person name="Labadie P."/>
            <person name="Hunt B.G."/>
            <person name="Srinivasan R."/>
        </authorList>
    </citation>
    <scope>NUCLEOTIDE SEQUENCE</scope>
    <source>
        <strain evidence="13">PL_HMW_Pooled</strain>
        <tissue evidence="13">Head</tissue>
    </source>
</reference>
<keyword evidence="14" id="KW-1185">Reference proteome</keyword>
<keyword evidence="6" id="KW-0498">Mitosis</keyword>
<dbReference type="GO" id="GO:0070979">
    <property type="term" value="P:protein K11-linked ubiquitination"/>
    <property type="evidence" value="ECO:0007669"/>
    <property type="project" value="TreeGrafter"/>
</dbReference>
<comment type="function">
    <text evidence="11">Component of the anaphase promoting complex/cyclosome (APC/C), a cell cycle-regulated E3 ubiquitin ligase that controls progression through mitosis and the G1 phase of the cell cycle. The APC/C complex acts by mediating ubiquitination and subsequent degradation of target proteins: it mainly mediates the formation of 'Lys-11'-linked polyubiquitin chains and, to a lower extent, the formation of 'Lys-48'- and 'Lys-63'-linked polyubiquitin chains. The APC/C complex catalyzes assembly of branched 'Lys-11'-/'Lys-48'-linked branched ubiquitin chains on target proteins.</text>
</comment>
<evidence type="ECO:0000256" key="10">
    <source>
        <dbReference type="ARBA" id="ARBA00031338"/>
    </source>
</evidence>
<evidence type="ECO:0000256" key="3">
    <source>
        <dbReference type="ARBA" id="ARBA00006940"/>
    </source>
</evidence>
<evidence type="ECO:0000256" key="12">
    <source>
        <dbReference type="SAM" id="SignalP"/>
    </source>
</evidence>
<dbReference type="Proteomes" id="UP001219518">
    <property type="component" value="Unassembled WGS sequence"/>
</dbReference>
<evidence type="ECO:0000313" key="14">
    <source>
        <dbReference type="Proteomes" id="UP001219518"/>
    </source>
</evidence>
<keyword evidence="7" id="KW-0833">Ubl conjugation pathway</keyword>
<keyword evidence="8" id="KW-0539">Nucleus</keyword>
<evidence type="ECO:0000256" key="8">
    <source>
        <dbReference type="ARBA" id="ARBA00023242"/>
    </source>
</evidence>
<comment type="caution">
    <text evidence="13">The sequence shown here is derived from an EMBL/GenBank/DDBJ whole genome shotgun (WGS) entry which is preliminary data.</text>
</comment>
<reference evidence="13" key="2">
    <citation type="journal article" date="2023" name="BMC Genomics">
        <title>Pest status, molecular evolution, and epigenetic factors derived from the genome assembly of Frankliniella fusca, a thysanopteran phytovirus vector.</title>
        <authorList>
            <person name="Catto M.A."/>
            <person name="Labadie P.E."/>
            <person name="Jacobson A.L."/>
            <person name="Kennedy G.G."/>
            <person name="Srinivasan R."/>
            <person name="Hunt B.G."/>
        </authorList>
    </citation>
    <scope>NUCLEOTIDE SEQUENCE</scope>
    <source>
        <strain evidence="13">PL_HMW_Pooled</strain>
    </source>
</reference>
<keyword evidence="9" id="KW-0131">Cell cycle</keyword>
<evidence type="ECO:0000256" key="2">
    <source>
        <dbReference type="ARBA" id="ARBA00004906"/>
    </source>
</evidence>
<feature type="chain" id="PRO_5042219257" description="Anaphase-promoting complex subunit 13" evidence="12">
    <location>
        <begin position="16"/>
        <end position="114"/>
    </location>
</feature>
<evidence type="ECO:0000256" key="11">
    <source>
        <dbReference type="ARBA" id="ARBA00045696"/>
    </source>
</evidence>
<dbReference type="Pfam" id="PF05839">
    <property type="entry name" value="Apc13p"/>
    <property type="match status" value="1"/>
</dbReference>